<dbReference type="Proteomes" id="UP000095286">
    <property type="component" value="Unplaced"/>
</dbReference>
<protein>
    <submittedName>
        <fullName evidence="2">DB domain-containing protein</fullName>
    </submittedName>
</protein>
<organism evidence="1 2">
    <name type="scientific">Rhabditophanes sp. KR3021</name>
    <dbReference type="NCBI Taxonomy" id="114890"/>
    <lineage>
        <taxon>Eukaryota</taxon>
        <taxon>Metazoa</taxon>
        <taxon>Ecdysozoa</taxon>
        <taxon>Nematoda</taxon>
        <taxon>Chromadorea</taxon>
        <taxon>Rhabditida</taxon>
        <taxon>Tylenchina</taxon>
        <taxon>Panagrolaimomorpha</taxon>
        <taxon>Strongyloidoidea</taxon>
        <taxon>Alloionematidae</taxon>
        <taxon>Rhabditophanes</taxon>
    </lineage>
</organism>
<evidence type="ECO:0000313" key="1">
    <source>
        <dbReference type="Proteomes" id="UP000095286"/>
    </source>
</evidence>
<reference evidence="2" key="1">
    <citation type="submission" date="2016-11" db="UniProtKB">
        <authorList>
            <consortium name="WormBaseParasite"/>
        </authorList>
    </citation>
    <scope>IDENTIFICATION</scope>
    <source>
        <strain evidence="2">KR3021</strain>
    </source>
</reference>
<dbReference type="WBParaSite" id="RSKR_0000393000.1">
    <property type="protein sequence ID" value="RSKR_0000393000.1"/>
    <property type="gene ID" value="RSKR_0000393000"/>
</dbReference>
<name>A0AC35TT83_9BILA</name>
<evidence type="ECO:0000313" key="2">
    <source>
        <dbReference type="WBParaSite" id="RSKR_0000393000.1"/>
    </source>
</evidence>
<proteinExistence type="predicted"/>
<accession>A0AC35TT83</accession>
<sequence>MFLLYVALFASAVTICDFAPGNEFHKAASNIFHVMGEANIVRKCQCSEVNACKESAFLDNKEGCTDECIHFLQYLHSDQTELKRCFGESTTPMASFQSEYNCDAYDYCTKSGQPTIYIPLYNLTHYHLNMPLKPKGQEVTKFKIHQNYFNKFSQCVNRCFKRNAVTCFKGKRCGVELNEFNKSTAKQIEYCSCMNPVANLFLTNICHCLNDNLQITQLSDICPKL</sequence>